<organism evidence="1 2">
    <name type="scientific">Streptomyces pseudovenezuelae</name>
    <dbReference type="NCBI Taxonomy" id="67350"/>
    <lineage>
        <taxon>Bacteria</taxon>
        <taxon>Bacillati</taxon>
        <taxon>Actinomycetota</taxon>
        <taxon>Actinomycetes</taxon>
        <taxon>Kitasatosporales</taxon>
        <taxon>Streptomycetaceae</taxon>
        <taxon>Streptomyces</taxon>
        <taxon>Streptomyces aurantiacus group</taxon>
    </lineage>
</organism>
<dbReference type="EMBL" id="JARXVH010000020">
    <property type="protein sequence ID" value="MDH6220997.1"/>
    <property type="molecule type" value="Genomic_DNA"/>
</dbReference>
<keyword evidence="2" id="KW-1185">Reference proteome</keyword>
<evidence type="ECO:0008006" key="3">
    <source>
        <dbReference type="Google" id="ProtNLM"/>
    </source>
</evidence>
<accession>A0ABT6LXG9</accession>
<reference evidence="1 2" key="1">
    <citation type="submission" date="2023-04" db="EMBL/GenBank/DDBJ databases">
        <title>Forest soil microbial communities from Buena Vista Peninsula, Colon Province, Panama.</title>
        <authorList>
            <person name="Bouskill N."/>
        </authorList>
    </citation>
    <scope>NUCLEOTIDE SEQUENCE [LARGE SCALE GENOMIC DNA]</scope>
    <source>
        <strain evidence="1 2">GGS1</strain>
    </source>
</reference>
<evidence type="ECO:0000313" key="1">
    <source>
        <dbReference type="EMBL" id="MDH6220997.1"/>
    </source>
</evidence>
<dbReference type="RefSeq" id="WP_280881755.1">
    <property type="nucleotide sequence ID" value="NZ_JARXVH010000020.1"/>
</dbReference>
<protein>
    <recommendedName>
        <fullName evidence="3">DUF1524 domain-containing protein</fullName>
    </recommendedName>
</protein>
<comment type="caution">
    <text evidence="1">The sequence shown here is derived from an EMBL/GenBank/DDBJ whole genome shotgun (WGS) entry which is preliminary data.</text>
</comment>
<dbReference type="Proteomes" id="UP001160499">
    <property type="component" value="Unassembled WGS sequence"/>
</dbReference>
<sequence>MTLLEGARAGRGRQFAVHIVWHGGFGVFRSSPSVPLAKRELHANDLDDARDLIALSAASNRAKADQDPSTWLPPFQRYRCQHVTDWIADKTRWSLTIDTVERDALDQQLTGCPNRPITVTLAR</sequence>
<name>A0ABT6LXG9_9ACTN</name>
<evidence type="ECO:0000313" key="2">
    <source>
        <dbReference type="Proteomes" id="UP001160499"/>
    </source>
</evidence>
<proteinExistence type="predicted"/>
<gene>
    <name evidence="1" type="ORF">M2283_008339</name>
</gene>